<dbReference type="KEGG" id="wcp:H9Q76_02860"/>
<dbReference type="SUPFAM" id="SSF51182">
    <property type="entry name" value="RmlC-like cupins"/>
    <property type="match status" value="1"/>
</dbReference>
<accession>A0A7G9FNW6</accession>
<dbReference type="Gene3D" id="2.60.120.10">
    <property type="entry name" value="Jelly Rolls"/>
    <property type="match status" value="1"/>
</dbReference>
<dbReference type="InterPro" id="IPR014710">
    <property type="entry name" value="RmlC-like_jellyroll"/>
</dbReference>
<dbReference type="RefSeq" id="WP_117780769.1">
    <property type="nucleotide sequence ID" value="NZ_CP060632.1"/>
</dbReference>
<reference evidence="1 2" key="1">
    <citation type="submission" date="2020-08" db="EMBL/GenBank/DDBJ databases">
        <authorList>
            <person name="Liu C."/>
            <person name="Sun Q."/>
        </authorList>
    </citation>
    <scope>NUCLEOTIDE SEQUENCE [LARGE SCALE GENOMIC DNA]</scope>
    <source>
        <strain evidence="1 2">NSJ-4</strain>
    </source>
</reference>
<proteinExistence type="predicted"/>
<dbReference type="EMBL" id="CP060632">
    <property type="protein sequence ID" value="QNM00248.1"/>
    <property type="molecule type" value="Genomic_DNA"/>
</dbReference>
<evidence type="ECO:0000313" key="2">
    <source>
        <dbReference type="Proteomes" id="UP000515819"/>
    </source>
</evidence>
<dbReference type="Proteomes" id="UP000515819">
    <property type="component" value="Chromosome"/>
</dbReference>
<dbReference type="AlphaFoldDB" id="A0A7G9FNW6"/>
<name>A0A7G9FNW6_9FIRM</name>
<organism evidence="1 2">
    <name type="scientific">Wujia chipingensis</name>
    <dbReference type="NCBI Taxonomy" id="2763670"/>
    <lineage>
        <taxon>Bacteria</taxon>
        <taxon>Bacillati</taxon>
        <taxon>Bacillota</taxon>
        <taxon>Clostridia</taxon>
        <taxon>Lachnospirales</taxon>
        <taxon>Lachnospiraceae</taxon>
        <taxon>Wujia</taxon>
    </lineage>
</organism>
<gene>
    <name evidence="1" type="ORF">H9Q76_02860</name>
</gene>
<keyword evidence="2" id="KW-1185">Reference proteome</keyword>
<evidence type="ECO:0000313" key="1">
    <source>
        <dbReference type="EMBL" id="QNM00248.1"/>
    </source>
</evidence>
<protein>
    <recommendedName>
        <fullName evidence="3">Cupin</fullName>
    </recommendedName>
</protein>
<evidence type="ECO:0008006" key="3">
    <source>
        <dbReference type="Google" id="ProtNLM"/>
    </source>
</evidence>
<sequence length="133" mass="15092">MEGIEIIDFQPEGYKPLVDYESWRVAVLKFCDDLLIENVKTMQKHLYTDEVFVLVQGHCTLFLAGEGDKPGKITAVHMEPHKIYNIKKGTWHNHIMDTDGEVVIVENRDTCDDNSPILPLGKNQLVELANAAK</sequence>
<dbReference type="InterPro" id="IPR011051">
    <property type="entry name" value="RmlC_Cupin_sf"/>
</dbReference>